<sequence length="248" mass="28767">MRKITIVLLLFISSKTLSQNNDTINLSKIKFCELTINDLKSEDAELKEVSLEEMDLCSDGFVQDGRFENRIGYESKLYPGVIFQKYQSDNNIIAKIHLTRVFKGFLPDGNYVEIKTLKAEDIIKKYNSLNSWTSRGCSDYYGIKKDDQIYFYVKIYKDKKPQYTVDEKYYTGQFIQGIDIVSNCYSYYEKTKINPLYIVDGKETTEEIIRNLKPADVDSITVLKDRNAIDKYGEKGKGGVIEIYLKKK</sequence>
<keyword evidence="1" id="KW-0813">Transport</keyword>
<keyword evidence="1" id="KW-0998">Cell outer membrane</keyword>
<comment type="subcellular location">
    <subcellularLocation>
        <location evidence="1">Cell outer membrane</location>
        <topology evidence="1">Multi-pass membrane protein</topology>
    </subcellularLocation>
</comment>
<dbReference type="AlphaFoldDB" id="A0A366B1E3"/>
<dbReference type="EMBL" id="QNUX01000005">
    <property type="protein sequence ID" value="RBN50711.1"/>
    <property type="molecule type" value="Genomic_DNA"/>
</dbReference>
<dbReference type="RefSeq" id="WP_113634578.1">
    <property type="nucleotide sequence ID" value="NZ_QNUX01000005.1"/>
</dbReference>
<dbReference type="Gene3D" id="2.170.130.10">
    <property type="entry name" value="TonB-dependent receptor, plug domain"/>
    <property type="match status" value="1"/>
</dbReference>
<organism evidence="2 3">
    <name type="scientific">Flavobacterium psychrolimnae</name>
    <dbReference type="NCBI Taxonomy" id="249351"/>
    <lineage>
        <taxon>Bacteria</taxon>
        <taxon>Pseudomonadati</taxon>
        <taxon>Bacteroidota</taxon>
        <taxon>Flavobacteriia</taxon>
        <taxon>Flavobacteriales</taxon>
        <taxon>Flavobacteriaceae</taxon>
        <taxon>Flavobacterium</taxon>
    </lineage>
</organism>
<keyword evidence="1" id="KW-1134">Transmembrane beta strand</keyword>
<dbReference type="PROSITE" id="PS52016">
    <property type="entry name" value="TONB_DEPENDENT_REC_3"/>
    <property type="match status" value="1"/>
</dbReference>
<name>A0A366B1E3_9FLAO</name>
<evidence type="ECO:0008006" key="4">
    <source>
        <dbReference type="Google" id="ProtNLM"/>
    </source>
</evidence>
<comment type="caution">
    <text evidence="2">The sequence shown here is derived from an EMBL/GenBank/DDBJ whole genome shotgun (WGS) entry which is preliminary data.</text>
</comment>
<comment type="similarity">
    <text evidence="1">Belongs to the TonB-dependent receptor family.</text>
</comment>
<dbReference type="Proteomes" id="UP000253676">
    <property type="component" value="Unassembled WGS sequence"/>
</dbReference>
<gene>
    <name evidence="2" type="ORF">DR980_07370</name>
</gene>
<dbReference type="InterPro" id="IPR037066">
    <property type="entry name" value="Plug_dom_sf"/>
</dbReference>
<keyword evidence="3" id="KW-1185">Reference proteome</keyword>
<evidence type="ECO:0000313" key="3">
    <source>
        <dbReference type="Proteomes" id="UP000253676"/>
    </source>
</evidence>
<dbReference type="GO" id="GO:0009279">
    <property type="term" value="C:cell outer membrane"/>
    <property type="evidence" value="ECO:0007669"/>
    <property type="project" value="UniProtKB-SubCell"/>
</dbReference>
<proteinExistence type="inferred from homology"/>
<evidence type="ECO:0000313" key="2">
    <source>
        <dbReference type="EMBL" id="RBN50711.1"/>
    </source>
</evidence>
<keyword evidence="1" id="KW-0812">Transmembrane</keyword>
<accession>A0A366B1E3</accession>
<dbReference type="InterPro" id="IPR039426">
    <property type="entry name" value="TonB-dep_rcpt-like"/>
</dbReference>
<protein>
    <recommendedName>
        <fullName evidence="4">TonB-dependent receptor plug domain-containing protein</fullName>
    </recommendedName>
</protein>
<keyword evidence="1" id="KW-0472">Membrane</keyword>
<evidence type="ECO:0000256" key="1">
    <source>
        <dbReference type="PROSITE-ProRule" id="PRU01360"/>
    </source>
</evidence>
<dbReference type="OrthoDB" id="1367110at2"/>
<reference evidence="2 3" key="1">
    <citation type="submission" date="2018-07" db="EMBL/GenBank/DDBJ databases">
        <title>Complete genome sequence of Flavobacterium psychrolimnae LMG 22018.</title>
        <authorList>
            <person name="Kim D.-U."/>
        </authorList>
    </citation>
    <scope>NUCLEOTIDE SEQUENCE [LARGE SCALE GENOMIC DNA]</scope>
    <source>
        <strain evidence="2 3">LMG 22018</strain>
    </source>
</reference>